<dbReference type="InterPro" id="IPR028012">
    <property type="entry name" value="Rua1_C"/>
</dbReference>
<feature type="compositionally biased region" description="Polar residues" evidence="1">
    <location>
        <begin position="66"/>
        <end position="77"/>
    </location>
</feature>
<reference evidence="3" key="1">
    <citation type="submission" date="2022-07" db="EMBL/GenBank/DDBJ databases">
        <title>Phylogenomic reconstructions and comparative analyses of Kickxellomycotina fungi.</title>
        <authorList>
            <person name="Reynolds N.K."/>
            <person name="Stajich J.E."/>
            <person name="Barry K."/>
            <person name="Grigoriev I.V."/>
            <person name="Crous P."/>
            <person name="Smith M.E."/>
        </authorList>
    </citation>
    <scope>NUCLEOTIDE SEQUENCE</scope>
    <source>
        <strain evidence="3">NBRC 100468</strain>
    </source>
</reference>
<accession>A0A9W8DWT4</accession>
<dbReference type="PANTHER" id="PTHR28125:SF2">
    <property type="entry name" value="MEIOTIC EXPRESSION UP-REGULATED PROTEIN 26"/>
    <property type="match status" value="1"/>
</dbReference>
<feature type="domain" description="Transcription regulator Rua1 C-terminal" evidence="2">
    <location>
        <begin position="202"/>
        <end position="241"/>
    </location>
</feature>
<evidence type="ECO:0000259" key="2">
    <source>
        <dbReference type="Pfam" id="PF14616"/>
    </source>
</evidence>
<dbReference type="Pfam" id="PF14616">
    <property type="entry name" value="Rua1_C"/>
    <property type="match status" value="1"/>
</dbReference>
<gene>
    <name evidence="3" type="ORF">H4219_000288</name>
</gene>
<dbReference type="AlphaFoldDB" id="A0A9W8DWT4"/>
<dbReference type="OrthoDB" id="5595379at2759"/>
<evidence type="ECO:0000256" key="1">
    <source>
        <dbReference type="SAM" id="MobiDB-lite"/>
    </source>
</evidence>
<feature type="region of interest" description="Disordered" evidence="1">
    <location>
        <begin position="66"/>
        <end position="96"/>
    </location>
</feature>
<organism evidence="3 4">
    <name type="scientific">Mycoemilia scoparia</name>
    <dbReference type="NCBI Taxonomy" id="417184"/>
    <lineage>
        <taxon>Eukaryota</taxon>
        <taxon>Fungi</taxon>
        <taxon>Fungi incertae sedis</taxon>
        <taxon>Zoopagomycota</taxon>
        <taxon>Kickxellomycotina</taxon>
        <taxon>Kickxellomycetes</taxon>
        <taxon>Kickxellales</taxon>
        <taxon>Kickxellaceae</taxon>
        <taxon>Mycoemilia</taxon>
    </lineage>
</organism>
<evidence type="ECO:0000313" key="3">
    <source>
        <dbReference type="EMBL" id="KAJ1921941.1"/>
    </source>
</evidence>
<dbReference type="PANTHER" id="PTHR28125">
    <property type="entry name" value="MEIOTIC EXPRESSION UP-REGULATED PROTEIN 26"/>
    <property type="match status" value="1"/>
</dbReference>
<sequence>MIIGDCQMCLTPSQTLLAPSLSAENNGISSNLQFSQHRNDFQGDIMASPSSHLLDKGTCTVPTSAATLNPSTATSEPPSYKDSLGSTTKYRDGDDDAVISQGSQQIDKLSIEASPIAKEYSYGTTLKGDVISAEKICESGSQRRDFQTSGVQNWEDCRALGPKSDENSSIHDGALGSKTLNDPESDAYGYSHVQCNPIRSQGDQYTPRYIRGVGRTKMGMCPACESNGVVKWFKMKCSAYW</sequence>
<dbReference type="Proteomes" id="UP001150538">
    <property type="component" value="Unassembled WGS sequence"/>
</dbReference>
<comment type="caution">
    <text evidence="3">The sequence shown here is derived from an EMBL/GenBank/DDBJ whole genome shotgun (WGS) entry which is preliminary data.</text>
</comment>
<protein>
    <recommendedName>
        <fullName evidence="2">Transcription regulator Rua1 C-terminal domain-containing protein</fullName>
    </recommendedName>
</protein>
<evidence type="ECO:0000313" key="4">
    <source>
        <dbReference type="Proteomes" id="UP001150538"/>
    </source>
</evidence>
<name>A0A9W8DWT4_9FUNG</name>
<proteinExistence type="predicted"/>
<keyword evidence="4" id="KW-1185">Reference proteome</keyword>
<dbReference type="EMBL" id="JANBPU010000002">
    <property type="protein sequence ID" value="KAJ1921941.1"/>
    <property type="molecule type" value="Genomic_DNA"/>
</dbReference>